<accession>A0A1L7XT37</accession>
<protein>
    <recommendedName>
        <fullName evidence="5">Glutathione S-transferase</fullName>
    </recommendedName>
</protein>
<dbReference type="Pfam" id="PF13410">
    <property type="entry name" value="GST_C_2"/>
    <property type="match status" value="1"/>
</dbReference>
<dbReference type="EMBL" id="FJOG01000052">
    <property type="protein sequence ID" value="CZR68192.1"/>
    <property type="molecule type" value="Genomic_DNA"/>
</dbReference>
<dbReference type="InterPro" id="IPR010987">
    <property type="entry name" value="Glutathione-S-Trfase_C-like"/>
</dbReference>
<name>A0A1L7XT37_9HELO</name>
<dbReference type="PROSITE" id="PS50405">
    <property type="entry name" value="GST_CTER"/>
    <property type="match status" value="1"/>
</dbReference>
<dbReference type="Pfam" id="PF13409">
    <property type="entry name" value="GST_N_2"/>
    <property type="match status" value="1"/>
</dbReference>
<dbReference type="GO" id="GO:0005737">
    <property type="term" value="C:cytoplasm"/>
    <property type="evidence" value="ECO:0007669"/>
    <property type="project" value="TreeGrafter"/>
</dbReference>
<feature type="domain" description="GST N-terminal" evidence="1">
    <location>
        <begin position="1"/>
        <end position="80"/>
    </location>
</feature>
<dbReference type="PANTHER" id="PTHR43968">
    <property type="match status" value="1"/>
</dbReference>
<dbReference type="OrthoDB" id="249703at2759"/>
<dbReference type="PANTHER" id="PTHR43968:SF6">
    <property type="entry name" value="GLUTATHIONE S-TRANSFERASE OMEGA"/>
    <property type="match status" value="1"/>
</dbReference>
<feature type="domain" description="GST C-terminal" evidence="2">
    <location>
        <begin position="82"/>
        <end position="218"/>
    </location>
</feature>
<dbReference type="InterPro" id="IPR036249">
    <property type="entry name" value="Thioredoxin-like_sf"/>
</dbReference>
<evidence type="ECO:0000259" key="1">
    <source>
        <dbReference type="PROSITE" id="PS50404"/>
    </source>
</evidence>
<dbReference type="Proteomes" id="UP000184330">
    <property type="component" value="Unassembled WGS sequence"/>
</dbReference>
<dbReference type="SFLD" id="SFLDS00019">
    <property type="entry name" value="Glutathione_Transferase_(cytos"/>
    <property type="match status" value="1"/>
</dbReference>
<dbReference type="SFLD" id="SFLDG00358">
    <property type="entry name" value="Main_(cytGST)"/>
    <property type="match status" value="1"/>
</dbReference>
<gene>
    <name evidence="3" type="ORF">PAC_18091</name>
</gene>
<dbReference type="SUPFAM" id="SSF47616">
    <property type="entry name" value="GST C-terminal domain-like"/>
    <property type="match status" value="1"/>
</dbReference>
<evidence type="ECO:0000313" key="4">
    <source>
        <dbReference type="Proteomes" id="UP000184330"/>
    </source>
</evidence>
<organism evidence="3 4">
    <name type="scientific">Phialocephala subalpina</name>
    <dbReference type="NCBI Taxonomy" id="576137"/>
    <lineage>
        <taxon>Eukaryota</taxon>
        <taxon>Fungi</taxon>
        <taxon>Dikarya</taxon>
        <taxon>Ascomycota</taxon>
        <taxon>Pezizomycotina</taxon>
        <taxon>Leotiomycetes</taxon>
        <taxon>Helotiales</taxon>
        <taxon>Mollisiaceae</taxon>
        <taxon>Phialocephala</taxon>
        <taxon>Phialocephala fortinii species complex</taxon>
    </lineage>
</organism>
<proteinExistence type="predicted"/>
<dbReference type="InterPro" id="IPR036282">
    <property type="entry name" value="Glutathione-S-Trfase_C_sf"/>
</dbReference>
<keyword evidence="4" id="KW-1185">Reference proteome</keyword>
<sequence length="218" mass="25035">MLTLISATPSPYARKNRIAMIEKGIPFELKSEIPWHSTTETPKYNPLEKLPILIFNDGRPPIYESWYIQEYIVQKYRGTGPDLMPTGLDDQLLVRQIQVLADGACDAMGLVFFEDGRGELKSQEWRDRQMRKVTGVLKAMDELVKKSQGKFLVGGEFSVADIAVGAMLGFMNMVETKFGLIRWLDEFPDLRGYWERLESRESFKETQPVMFELTEKVA</sequence>
<evidence type="ECO:0008006" key="5">
    <source>
        <dbReference type="Google" id="ProtNLM"/>
    </source>
</evidence>
<evidence type="ECO:0000259" key="2">
    <source>
        <dbReference type="PROSITE" id="PS50405"/>
    </source>
</evidence>
<dbReference type="InterPro" id="IPR004045">
    <property type="entry name" value="Glutathione_S-Trfase_N"/>
</dbReference>
<dbReference type="PROSITE" id="PS50404">
    <property type="entry name" value="GST_NTER"/>
    <property type="match status" value="1"/>
</dbReference>
<dbReference type="Gene3D" id="1.20.1050.10">
    <property type="match status" value="1"/>
</dbReference>
<dbReference type="InterPro" id="IPR050983">
    <property type="entry name" value="GST_Omega/HSP26"/>
</dbReference>
<dbReference type="SUPFAM" id="SSF52833">
    <property type="entry name" value="Thioredoxin-like"/>
    <property type="match status" value="1"/>
</dbReference>
<dbReference type="Gene3D" id="3.40.30.10">
    <property type="entry name" value="Glutaredoxin"/>
    <property type="match status" value="1"/>
</dbReference>
<dbReference type="AlphaFoldDB" id="A0A1L7XT37"/>
<evidence type="ECO:0000313" key="3">
    <source>
        <dbReference type="EMBL" id="CZR68192.1"/>
    </source>
</evidence>
<dbReference type="InterPro" id="IPR040079">
    <property type="entry name" value="Glutathione_S-Trfase"/>
</dbReference>
<reference evidence="3 4" key="1">
    <citation type="submission" date="2016-03" db="EMBL/GenBank/DDBJ databases">
        <authorList>
            <person name="Ploux O."/>
        </authorList>
    </citation>
    <scope>NUCLEOTIDE SEQUENCE [LARGE SCALE GENOMIC DNA]</scope>
    <source>
        <strain evidence="3 4">UAMH 11012</strain>
    </source>
</reference>
<dbReference type="STRING" id="576137.A0A1L7XT37"/>